<keyword evidence="6 7" id="KW-0472">Membrane</keyword>
<dbReference type="Proteomes" id="UP000467240">
    <property type="component" value="Unassembled WGS sequence"/>
</dbReference>
<evidence type="ECO:0000313" key="9">
    <source>
        <dbReference type="EMBL" id="KAB1655397.1"/>
    </source>
</evidence>
<name>A0A7J5BPY8_9MICO</name>
<sequence length="294" mass="32386">MRTTERRAARREAAAGYLLLSPALIGVVLFLLVPIGVLVWLTFRSWDLLGPVRPAGLDNWTAVVSDPAYVRSFLVTAIYVVLVIPVQTTLGVLLATLLSRNLPGSTFVRTVLVLPWVCAPLVLGVVWRWIFRPDGALNALIGVRIEWLTDPWLALPVVAFVSAWSQVGYVTLFFMAGLASIPTQVIEAARIDGASEWRIFWSIKLPLLRPTTFFVLVTSVIASFQAFDLVYALVPDGGPKGTTDLIAQRIYSQTVEANEIGRAAVLALVLFVVLLVVTLAQNAYFSKRMTYDRT</sequence>
<dbReference type="PANTHER" id="PTHR30193">
    <property type="entry name" value="ABC TRANSPORTER PERMEASE PROTEIN"/>
    <property type="match status" value="1"/>
</dbReference>
<dbReference type="PANTHER" id="PTHR30193:SF37">
    <property type="entry name" value="INNER MEMBRANE ABC TRANSPORTER PERMEASE PROTEIN YCJO"/>
    <property type="match status" value="1"/>
</dbReference>
<proteinExistence type="inferred from homology"/>
<protein>
    <submittedName>
        <fullName evidence="9">Sugar ABC transporter permease</fullName>
    </submittedName>
</protein>
<evidence type="ECO:0000313" key="10">
    <source>
        <dbReference type="Proteomes" id="UP000467240"/>
    </source>
</evidence>
<dbReference type="InterPro" id="IPR000515">
    <property type="entry name" value="MetI-like"/>
</dbReference>
<accession>A0A7J5BPY8</accession>
<dbReference type="OrthoDB" id="145927at2"/>
<reference evidence="9 10" key="1">
    <citation type="submission" date="2019-09" db="EMBL/GenBank/DDBJ databases">
        <title>Phylogeny of genus Pseudoclavibacter and closely related genus.</title>
        <authorList>
            <person name="Li Y."/>
        </authorList>
    </citation>
    <scope>NUCLEOTIDE SEQUENCE [LARGE SCALE GENOMIC DNA]</scope>
    <source>
        <strain evidence="9 10">DSM 23821</strain>
    </source>
</reference>
<dbReference type="GO" id="GO:0005886">
    <property type="term" value="C:plasma membrane"/>
    <property type="evidence" value="ECO:0007669"/>
    <property type="project" value="UniProtKB-SubCell"/>
</dbReference>
<comment type="caution">
    <text evidence="9">The sequence shown here is derived from an EMBL/GenBank/DDBJ whole genome shotgun (WGS) entry which is preliminary data.</text>
</comment>
<dbReference type="CDD" id="cd06261">
    <property type="entry name" value="TM_PBP2"/>
    <property type="match status" value="1"/>
</dbReference>
<dbReference type="SUPFAM" id="SSF161098">
    <property type="entry name" value="MetI-like"/>
    <property type="match status" value="1"/>
</dbReference>
<feature type="domain" description="ABC transmembrane type-1" evidence="8">
    <location>
        <begin position="73"/>
        <end position="281"/>
    </location>
</feature>
<evidence type="ECO:0000256" key="7">
    <source>
        <dbReference type="RuleBase" id="RU363032"/>
    </source>
</evidence>
<feature type="transmembrane region" description="Helical" evidence="7">
    <location>
        <begin position="110"/>
        <end position="131"/>
    </location>
</feature>
<feature type="transmembrane region" description="Helical" evidence="7">
    <location>
        <begin position="213"/>
        <end position="234"/>
    </location>
</feature>
<keyword evidence="5 7" id="KW-1133">Transmembrane helix</keyword>
<evidence type="ECO:0000256" key="3">
    <source>
        <dbReference type="ARBA" id="ARBA00022475"/>
    </source>
</evidence>
<comment type="similarity">
    <text evidence="7">Belongs to the binding-protein-dependent transport system permease family.</text>
</comment>
<dbReference type="Gene3D" id="1.10.3720.10">
    <property type="entry name" value="MetI-like"/>
    <property type="match status" value="1"/>
</dbReference>
<feature type="transmembrane region" description="Helical" evidence="7">
    <location>
        <begin position="73"/>
        <end position="98"/>
    </location>
</feature>
<keyword evidence="3" id="KW-1003">Cell membrane</keyword>
<organism evidence="9 10">
    <name type="scientific">Pseudoclavibacter chungangensis</name>
    <dbReference type="NCBI Taxonomy" id="587635"/>
    <lineage>
        <taxon>Bacteria</taxon>
        <taxon>Bacillati</taxon>
        <taxon>Actinomycetota</taxon>
        <taxon>Actinomycetes</taxon>
        <taxon>Micrococcales</taxon>
        <taxon>Microbacteriaceae</taxon>
        <taxon>Pseudoclavibacter</taxon>
    </lineage>
</organism>
<keyword evidence="10" id="KW-1185">Reference proteome</keyword>
<gene>
    <name evidence="9" type="ORF">F8O01_12315</name>
</gene>
<evidence type="ECO:0000256" key="5">
    <source>
        <dbReference type="ARBA" id="ARBA00022989"/>
    </source>
</evidence>
<feature type="transmembrane region" description="Helical" evidence="7">
    <location>
        <begin position="151"/>
        <end position="174"/>
    </location>
</feature>
<feature type="transmembrane region" description="Helical" evidence="7">
    <location>
        <begin position="263"/>
        <end position="285"/>
    </location>
</feature>
<dbReference type="EMBL" id="WBJZ01000015">
    <property type="protein sequence ID" value="KAB1655397.1"/>
    <property type="molecule type" value="Genomic_DNA"/>
</dbReference>
<feature type="transmembrane region" description="Helical" evidence="7">
    <location>
        <begin position="16"/>
        <end position="43"/>
    </location>
</feature>
<dbReference type="PROSITE" id="PS50928">
    <property type="entry name" value="ABC_TM1"/>
    <property type="match status" value="1"/>
</dbReference>
<dbReference type="AlphaFoldDB" id="A0A7J5BPY8"/>
<dbReference type="Pfam" id="PF00528">
    <property type="entry name" value="BPD_transp_1"/>
    <property type="match status" value="1"/>
</dbReference>
<keyword evidence="2 7" id="KW-0813">Transport</keyword>
<evidence type="ECO:0000256" key="4">
    <source>
        <dbReference type="ARBA" id="ARBA00022692"/>
    </source>
</evidence>
<dbReference type="RefSeq" id="WP_158041198.1">
    <property type="nucleotide sequence ID" value="NZ_JACCFV010000001.1"/>
</dbReference>
<dbReference type="InterPro" id="IPR035906">
    <property type="entry name" value="MetI-like_sf"/>
</dbReference>
<evidence type="ECO:0000259" key="8">
    <source>
        <dbReference type="PROSITE" id="PS50928"/>
    </source>
</evidence>
<evidence type="ECO:0000256" key="6">
    <source>
        <dbReference type="ARBA" id="ARBA00023136"/>
    </source>
</evidence>
<dbReference type="InterPro" id="IPR051393">
    <property type="entry name" value="ABC_transporter_permease"/>
</dbReference>
<comment type="subcellular location">
    <subcellularLocation>
        <location evidence="1 7">Cell membrane</location>
        <topology evidence="1 7">Multi-pass membrane protein</topology>
    </subcellularLocation>
</comment>
<evidence type="ECO:0000256" key="2">
    <source>
        <dbReference type="ARBA" id="ARBA00022448"/>
    </source>
</evidence>
<dbReference type="GO" id="GO:0055085">
    <property type="term" value="P:transmembrane transport"/>
    <property type="evidence" value="ECO:0007669"/>
    <property type="project" value="InterPro"/>
</dbReference>
<keyword evidence="4 7" id="KW-0812">Transmembrane</keyword>
<evidence type="ECO:0000256" key="1">
    <source>
        <dbReference type="ARBA" id="ARBA00004651"/>
    </source>
</evidence>